<dbReference type="EMBL" id="JAEHFV010000002">
    <property type="protein sequence ID" value="MBK0369309.1"/>
    <property type="molecule type" value="Genomic_DNA"/>
</dbReference>
<evidence type="ECO:0000313" key="7">
    <source>
        <dbReference type="EMBL" id="MBK0369309.1"/>
    </source>
</evidence>
<dbReference type="GO" id="GO:0015679">
    <property type="term" value="P:plasma membrane copper ion transport"/>
    <property type="evidence" value="ECO:0007669"/>
    <property type="project" value="TreeGrafter"/>
</dbReference>
<feature type="coiled-coil region" evidence="3">
    <location>
        <begin position="98"/>
        <end position="163"/>
    </location>
</feature>
<evidence type="ECO:0000313" key="8">
    <source>
        <dbReference type="Proteomes" id="UP000609172"/>
    </source>
</evidence>
<dbReference type="PANTHER" id="PTHR30097">
    <property type="entry name" value="CATION EFFLUX SYSTEM PROTEIN CUSB"/>
    <property type="match status" value="1"/>
</dbReference>
<evidence type="ECO:0000256" key="2">
    <source>
        <dbReference type="ARBA" id="ARBA00022448"/>
    </source>
</evidence>
<protein>
    <submittedName>
        <fullName evidence="7">Efflux RND transporter periplasmic adaptor subunit</fullName>
    </submittedName>
</protein>
<dbReference type="GO" id="GO:0022857">
    <property type="term" value="F:transmembrane transporter activity"/>
    <property type="evidence" value="ECO:0007669"/>
    <property type="project" value="InterPro"/>
</dbReference>
<dbReference type="PANTHER" id="PTHR30097:SF4">
    <property type="entry name" value="SLR6042 PROTEIN"/>
    <property type="match status" value="1"/>
</dbReference>
<comment type="similarity">
    <text evidence="1">Belongs to the membrane fusion protein (MFP) (TC 8.A.1) family.</text>
</comment>
<dbReference type="Gene3D" id="2.40.30.170">
    <property type="match status" value="1"/>
</dbReference>
<dbReference type="InterPro" id="IPR006143">
    <property type="entry name" value="RND_pump_MFP"/>
</dbReference>
<dbReference type="RefSeq" id="WP_200105240.1">
    <property type="nucleotide sequence ID" value="NZ_JAEHFV010000002.1"/>
</dbReference>
<dbReference type="InterPro" id="IPR058647">
    <property type="entry name" value="BSH_CzcB-like"/>
</dbReference>
<dbReference type="PROSITE" id="PS51257">
    <property type="entry name" value="PROKAR_LIPOPROTEIN"/>
    <property type="match status" value="1"/>
</dbReference>
<evidence type="ECO:0000256" key="3">
    <source>
        <dbReference type="SAM" id="Coils"/>
    </source>
</evidence>
<dbReference type="GO" id="GO:0060003">
    <property type="term" value="P:copper ion export"/>
    <property type="evidence" value="ECO:0007669"/>
    <property type="project" value="TreeGrafter"/>
</dbReference>
<organism evidence="7 8">
    <name type="scientific">Flavobacterium agrisoli</name>
    <dbReference type="NCBI Taxonomy" id="2793066"/>
    <lineage>
        <taxon>Bacteria</taxon>
        <taxon>Pseudomonadati</taxon>
        <taxon>Bacteroidota</taxon>
        <taxon>Flavobacteriia</taxon>
        <taxon>Flavobacteriales</taxon>
        <taxon>Flavobacteriaceae</taxon>
        <taxon>Flavobacterium</taxon>
    </lineage>
</organism>
<feature type="chain" id="PRO_5036838537" evidence="4">
    <location>
        <begin position="22"/>
        <end position="369"/>
    </location>
</feature>
<accession>A0A934PL28</accession>
<dbReference type="InterPro" id="IPR051909">
    <property type="entry name" value="MFP_Cation_Efflux"/>
</dbReference>
<dbReference type="Pfam" id="PF25973">
    <property type="entry name" value="BSH_CzcB"/>
    <property type="match status" value="1"/>
</dbReference>
<dbReference type="GO" id="GO:0030313">
    <property type="term" value="C:cell envelope"/>
    <property type="evidence" value="ECO:0007669"/>
    <property type="project" value="TreeGrafter"/>
</dbReference>
<comment type="caution">
    <text evidence="7">The sequence shown here is derived from an EMBL/GenBank/DDBJ whole genome shotgun (WGS) entry which is preliminary data.</text>
</comment>
<feature type="domain" description="CusB-like beta-barrel" evidence="5">
    <location>
        <begin position="212"/>
        <end position="289"/>
    </location>
</feature>
<dbReference type="FunFam" id="2.40.30.170:FF:000010">
    <property type="entry name" value="Efflux RND transporter periplasmic adaptor subunit"/>
    <property type="match status" value="1"/>
</dbReference>
<feature type="domain" description="CzcB-like barrel-sandwich hybrid" evidence="6">
    <location>
        <begin position="73"/>
        <end position="209"/>
    </location>
</feature>
<dbReference type="GO" id="GO:0016020">
    <property type="term" value="C:membrane"/>
    <property type="evidence" value="ECO:0007669"/>
    <property type="project" value="InterPro"/>
</dbReference>
<sequence>MKQHFVVHLSLLVLLFGCAQKQEETAKTVPAFCITPELKKQITIETVQKRAVSESFALTGNIEYNADDVVQFSSLVSGLITNTFFSLGDYVKKGQVLAEIKSSELNSLQAEQKTLQAQIGVAKRKLQTTQVLFEDKIASESELVEAQSNLDVLVASLHNVQQNLALYSASSEKSVFQIKAPVAGFIVSKNMSPGMQINNEEIPLFTISNLSKVWVMANVYATNLKDVHEGMQVQITIPAYPNTIFSGKITKLSQVFESDEHVLKARIVMDNANLNLKPGLTADVRIAKKSSTTELASVPTSALIFDNNQNYILIYKDDCRLECRKIDLKVKNADFLYFENGVSEGEKVITKNHLLIYEQLKNNSLTASK</sequence>
<keyword evidence="3" id="KW-0175">Coiled coil</keyword>
<dbReference type="Gene3D" id="2.40.420.20">
    <property type="match status" value="1"/>
</dbReference>
<proteinExistence type="inferred from homology"/>
<evidence type="ECO:0000259" key="6">
    <source>
        <dbReference type="Pfam" id="PF25973"/>
    </source>
</evidence>
<reference evidence="7" key="1">
    <citation type="submission" date="2020-12" db="EMBL/GenBank/DDBJ databases">
        <title>Bacterial novel species Flavobacterium sp. SE-1-e isolated from soil.</title>
        <authorList>
            <person name="Jung H.-Y."/>
        </authorList>
    </citation>
    <scope>NUCLEOTIDE SEQUENCE</scope>
    <source>
        <strain evidence="7">SE-1-e</strain>
    </source>
</reference>
<keyword evidence="4" id="KW-0732">Signal</keyword>
<dbReference type="SUPFAM" id="SSF111369">
    <property type="entry name" value="HlyD-like secretion proteins"/>
    <property type="match status" value="1"/>
</dbReference>
<dbReference type="Pfam" id="PF25954">
    <property type="entry name" value="Beta-barrel_RND_2"/>
    <property type="match status" value="1"/>
</dbReference>
<keyword evidence="8" id="KW-1185">Reference proteome</keyword>
<evidence type="ECO:0000259" key="5">
    <source>
        <dbReference type="Pfam" id="PF25954"/>
    </source>
</evidence>
<name>A0A934PL28_9FLAO</name>
<dbReference type="Gene3D" id="2.40.50.100">
    <property type="match status" value="1"/>
</dbReference>
<evidence type="ECO:0000256" key="1">
    <source>
        <dbReference type="ARBA" id="ARBA00009477"/>
    </source>
</evidence>
<gene>
    <name evidence="7" type="ORF">I5M07_05600</name>
</gene>
<dbReference type="InterPro" id="IPR058792">
    <property type="entry name" value="Beta-barrel_RND_2"/>
</dbReference>
<dbReference type="Proteomes" id="UP000609172">
    <property type="component" value="Unassembled WGS sequence"/>
</dbReference>
<keyword evidence="2" id="KW-0813">Transport</keyword>
<dbReference type="NCBIfam" id="TIGR01730">
    <property type="entry name" value="RND_mfp"/>
    <property type="match status" value="1"/>
</dbReference>
<evidence type="ECO:0000256" key="4">
    <source>
        <dbReference type="SAM" id="SignalP"/>
    </source>
</evidence>
<dbReference type="AlphaFoldDB" id="A0A934PL28"/>
<feature type="signal peptide" evidence="4">
    <location>
        <begin position="1"/>
        <end position="21"/>
    </location>
</feature>